<evidence type="ECO:0000313" key="2">
    <source>
        <dbReference type="Proteomes" id="UP000006755"/>
    </source>
</evidence>
<dbReference type="Pfam" id="PF11964">
    <property type="entry name" value="SpoIIAA-like"/>
    <property type="match status" value="1"/>
</dbReference>
<comment type="caution">
    <text evidence="1">The sequence shown here is derived from an EMBL/GenBank/DDBJ whole genome shotgun (WGS) entry which is preliminary data.</text>
</comment>
<reference evidence="1 2" key="1">
    <citation type="journal article" date="2012" name="J. Bacteriol.">
        <title>Genome Sequence of Gallaecimonas xiamenensis Type Strain 3-C-1.</title>
        <authorList>
            <person name="Lai Q."/>
            <person name="Wang L."/>
            <person name="Wang W."/>
            <person name="Shao Z."/>
        </authorList>
    </citation>
    <scope>NUCLEOTIDE SEQUENCE [LARGE SCALE GENOMIC DNA]</scope>
    <source>
        <strain evidence="1 2">3-C-1</strain>
    </source>
</reference>
<evidence type="ECO:0000313" key="1">
    <source>
        <dbReference type="EMBL" id="EKE76193.1"/>
    </source>
</evidence>
<dbReference type="Proteomes" id="UP000006755">
    <property type="component" value="Unassembled WGS sequence"/>
</dbReference>
<dbReference type="Gene3D" id="3.40.50.10600">
    <property type="entry name" value="SpoIIaa-like domains"/>
    <property type="match status" value="1"/>
</dbReference>
<keyword evidence="2" id="KW-1185">Reference proteome</keyword>
<dbReference type="EMBL" id="AMRI01000005">
    <property type="protein sequence ID" value="EKE76193.1"/>
    <property type="molecule type" value="Genomic_DNA"/>
</dbReference>
<dbReference type="AlphaFoldDB" id="K2JLL5"/>
<name>K2JLL5_9GAMM</name>
<evidence type="ECO:0008006" key="3">
    <source>
        <dbReference type="Google" id="ProtNLM"/>
    </source>
</evidence>
<gene>
    <name evidence="1" type="ORF">B3C1_04775</name>
</gene>
<dbReference type="OrthoDB" id="555504at2"/>
<dbReference type="InterPro" id="IPR038396">
    <property type="entry name" value="SpoIIAA-like_sf"/>
</dbReference>
<dbReference type="eggNOG" id="ENOG5032S70">
    <property type="taxonomic scope" value="Bacteria"/>
</dbReference>
<protein>
    <recommendedName>
        <fullName evidence="3">STAS/SEC14 domain-containing protein</fullName>
    </recommendedName>
</protein>
<dbReference type="PATRIC" id="fig|745411.4.peg.945"/>
<dbReference type="RefSeq" id="WP_008483282.1">
    <property type="nucleotide sequence ID" value="NZ_AMRI01000005.1"/>
</dbReference>
<organism evidence="1 2">
    <name type="scientific">Gallaecimonas xiamenensis 3-C-1</name>
    <dbReference type="NCBI Taxonomy" id="745411"/>
    <lineage>
        <taxon>Bacteria</taxon>
        <taxon>Pseudomonadati</taxon>
        <taxon>Pseudomonadota</taxon>
        <taxon>Gammaproteobacteria</taxon>
        <taxon>Enterobacterales</taxon>
        <taxon>Gallaecimonadaceae</taxon>
        <taxon>Gallaecimonas</taxon>
    </lineage>
</organism>
<dbReference type="STRING" id="745411.B3C1_04775"/>
<accession>K2JLL5</accession>
<proteinExistence type="predicted"/>
<sequence length="126" mass="14015">MGTTRHGLSIGLERTGSEFFLVLRAAGTLTHKDYQVITPMLDSALAAVTSPHVKALVDLRELRGWELQAAWDDFRLGLKHGQAFDKIALLGNKVWQQLAAKVGDWFVSGEICYFEEEAEALAWLAE</sequence>
<dbReference type="InterPro" id="IPR021866">
    <property type="entry name" value="SpoIIAA-like"/>
</dbReference>
<dbReference type="SUPFAM" id="SSF52091">
    <property type="entry name" value="SpoIIaa-like"/>
    <property type="match status" value="1"/>
</dbReference>
<dbReference type="InterPro" id="IPR036513">
    <property type="entry name" value="STAS_dom_sf"/>
</dbReference>